<evidence type="ECO:0000256" key="2">
    <source>
        <dbReference type="ARBA" id="ARBA00022490"/>
    </source>
</evidence>
<dbReference type="GO" id="GO:0033818">
    <property type="term" value="F:beta-ketoacyl-acyl-carrier-protein synthase III activity"/>
    <property type="evidence" value="ECO:0007669"/>
    <property type="project" value="UniProtKB-UniRule"/>
</dbReference>
<dbReference type="EC" id="2.3.1.180" evidence="9"/>
<comment type="function">
    <text evidence="9">Catalyzes the condensation reaction of fatty acid synthesis by the addition to an acyl acceptor of two carbons from malonyl-ACP. Catalyzes the first condensation reaction which initiates fatty acid synthesis and may therefore play a role in governing the total rate of fatty acid production. Possesses both acetoacetyl-ACP synthase and acetyl transacylase activities. Its substrate specificity determines the biosynthesis of branched-chain and/or straight-chain of fatty acids.</text>
</comment>
<keyword evidence="5 9" id="KW-0276">Fatty acid metabolism</keyword>
<dbReference type="InterPro" id="IPR016039">
    <property type="entry name" value="Thiolase-like"/>
</dbReference>
<evidence type="ECO:0000256" key="6">
    <source>
        <dbReference type="ARBA" id="ARBA00023098"/>
    </source>
</evidence>
<dbReference type="eggNOG" id="COG0332">
    <property type="taxonomic scope" value="Bacteria"/>
</dbReference>
<dbReference type="Pfam" id="PF08545">
    <property type="entry name" value="ACP_syn_III"/>
    <property type="match status" value="1"/>
</dbReference>
<keyword evidence="7 9" id="KW-0275">Fatty acid biosynthesis</keyword>
<gene>
    <name evidence="9" type="primary">fabH</name>
    <name evidence="12" type="ORF">SAMN04489726_7216</name>
</gene>
<feature type="active site" evidence="9">
    <location>
        <position position="284"/>
    </location>
</feature>
<dbReference type="STRING" id="211114.SAMN04489726_7216"/>
<evidence type="ECO:0000256" key="5">
    <source>
        <dbReference type="ARBA" id="ARBA00022832"/>
    </source>
</evidence>
<dbReference type="Pfam" id="PF08541">
    <property type="entry name" value="ACP_syn_III_C"/>
    <property type="match status" value="1"/>
</dbReference>
<feature type="domain" description="Beta-ketoacyl-[acyl-carrier-protein] synthase III N-terminal" evidence="11">
    <location>
        <begin position="120"/>
        <end position="197"/>
    </location>
</feature>
<dbReference type="GO" id="GO:0005737">
    <property type="term" value="C:cytoplasm"/>
    <property type="evidence" value="ECO:0007669"/>
    <property type="project" value="UniProtKB-SubCell"/>
</dbReference>
<comment type="pathway">
    <text evidence="9">Lipid metabolism; fatty acid biosynthesis.</text>
</comment>
<dbReference type="EMBL" id="LT629701">
    <property type="protein sequence ID" value="SDN57015.1"/>
    <property type="molecule type" value="Genomic_DNA"/>
</dbReference>
<comment type="similarity">
    <text evidence="1 9">Belongs to the thiolase-like superfamily. FabH family.</text>
</comment>
<evidence type="ECO:0000256" key="9">
    <source>
        <dbReference type="HAMAP-Rule" id="MF_01815"/>
    </source>
</evidence>
<dbReference type="NCBIfam" id="TIGR00747">
    <property type="entry name" value="fabH"/>
    <property type="match status" value="1"/>
</dbReference>
<keyword evidence="3 9" id="KW-0444">Lipid biosynthesis</keyword>
<keyword evidence="8 9" id="KW-0012">Acyltransferase</keyword>
<evidence type="ECO:0000256" key="7">
    <source>
        <dbReference type="ARBA" id="ARBA00023160"/>
    </source>
</evidence>
<dbReference type="UniPathway" id="UPA00094"/>
<reference evidence="12 13" key="1">
    <citation type="submission" date="2016-10" db="EMBL/GenBank/DDBJ databases">
        <authorList>
            <person name="de Groot N.N."/>
        </authorList>
    </citation>
    <scope>NUCLEOTIDE SEQUENCE [LARGE SCALE GENOMIC DNA]</scope>
    <source>
        <strain evidence="12 13">DSM 44149</strain>
    </source>
</reference>
<keyword evidence="4 9" id="KW-0808">Transferase</keyword>
<feature type="active site" evidence="9">
    <location>
        <position position="250"/>
    </location>
</feature>
<feature type="region of interest" description="ACP-binding" evidence="9">
    <location>
        <begin position="251"/>
        <end position="255"/>
    </location>
</feature>
<dbReference type="InterPro" id="IPR013751">
    <property type="entry name" value="ACP_syn_III_N"/>
</dbReference>
<dbReference type="AlphaFoldDB" id="A0A1H0CGM6"/>
<evidence type="ECO:0000256" key="1">
    <source>
        <dbReference type="ARBA" id="ARBA00008642"/>
    </source>
</evidence>
<keyword evidence="6 9" id="KW-0443">Lipid metabolism</keyword>
<comment type="subunit">
    <text evidence="9">Homodimer.</text>
</comment>
<dbReference type="GO" id="GO:0044550">
    <property type="term" value="P:secondary metabolite biosynthetic process"/>
    <property type="evidence" value="ECO:0007669"/>
    <property type="project" value="TreeGrafter"/>
</dbReference>
<evidence type="ECO:0000259" key="11">
    <source>
        <dbReference type="Pfam" id="PF08545"/>
    </source>
</evidence>
<dbReference type="OrthoDB" id="9815506at2"/>
<evidence type="ECO:0000256" key="3">
    <source>
        <dbReference type="ARBA" id="ARBA00022516"/>
    </source>
</evidence>
<feature type="active site" evidence="9">
    <location>
        <position position="126"/>
    </location>
</feature>
<dbReference type="NCBIfam" id="NF006829">
    <property type="entry name" value="PRK09352.1"/>
    <property type="match status" value="1"/>
</dbReference>
<proteinExistence type="inferred from homology"/>
<dbReference type="Proteomes" id="UP000183376">
    <property type="component" value="Chromosome I"/>
</dbReference>
<dbReference type="PANTHER" id="PTHR34069:SF2">
    <property type="entry name" value="BETA-KETOACYL-[ACYL-CARRIER-PROTEIN] SYNTHASE III"/>
    <property type="match status" value="1"/>
</dbReference>
<dbReference type="GO" id="GO:0004315">
    <property type="term" value="F:3-oxoacyl-[acyl-carrier-protein] synthase activity"/>
    <property type="evidence" value="ECO:0007669"/>
    <property type="project" value="InterPro"/>
</dbReference>
<keyword evidence="9" id="KW-0511">Multifunctional enzyme</keyword>
<evidence type="ECO:0000259" key="10">
    <source>
        <dbReference type="Pfam" id="PF08541"/>
    </source>
</evidence>
<dbReference type="HAMAP" id="MF_01815">
    <property type="entry name" value="FabH"/>
    <property type="match status" value="1"/>
</dbReference>
<dbReference type="PANTHER" id="PTHR34069">
    <property type="entry name" value="3-OXOACYL-[ACYL-CARRIER-PROTEIN] SYNTHASE 3"/>
    <property type="match status" value="1"/>
</dbReference>
<evidence type="ECO:0000313" key="13">
    <source>
        <dbReference type="Proteomes" id="UP000183376"/>
    </source>
</evidence>
<comment type="catalytic activity">
    <reaction evidence="9">
        <text>malonyl-[ACP] + acetyl-CoA + H(+) = 3-oxobutanoyl-[ACP] + CO2 + CoA</text>
        <dbReference type="Rhea" id="RHEA:12080"/>
        <dbReference type="Rhea" id="RHEA-COMP:9623"/>
        <dbReference type="Rhea" id="RHEA-COMP:9625"/>
        <dbReference type="ChEBI" id="CHEBI:15378"/>
        <dbReference type="ChEBI" id="CHEBI:16526"/>
        <dbReference type="ChEBI" id="CHEBI:57287"/>
        <dbReference type="ChEBI" id="CHEBI:57288"/>
        <dbReference type="ChEBI" id="CHEBI:78449"/>
        <dbReference type="ChEBI" id="CHEBI:78450"/>
        <dbReference type="EC" id="2.3.1.180"/>
    </reaction>
</comment>
<protein>
    <recommendedName>
        <fullName evidence="9">Beta-ketoacyl-[acyl-carrier-protein] synthase III</fullName>
        <shortName evidence="9">Beta-ketoacyl-ACP synthase III</shortName>
        <shortName evidence="9">KAS III</shortName>
        <ecNumber evidence="9">2.3.1.180</ecNumber>
    </recommendedName>
    <alternativeName>
        <fullName evidence="9">3-oxoacyl-[acyl-carrier-protein] synthase 3</fullName>
    </alternativeName>
    <alternativeName>
        <fullName evidence="9">3-oxoacyl-[acyl-carrier-protein] synthase III</fullName>
    </alternativeName>
</protein>
<evidence type="ECO:0000256" key="8">
    <source>
        <dbReference type="ARBA" id="ARBA00023315"/>
    </source>
</evidence>
<dbReference type="InterPro" id="IPR004655">
    <property type="entry name" value="FabH"/>
</dbReference>
<keyword evidence="2 9" id="KW-0963">Cytoplasm</keyword>
<keyword evidence="13" id="KW-1185">Reference proteome</keyword>
<evidence type="ECO:0000313" key="12">
    <source>
        <dbReference type="EMBL" id="SDN57015.1"/>
    </source>
</evidence>
<dbReference type="RefSeq" id="WP_030431126.1">
    <property type="nucleotide sequence ID" value="NZ_JOEF01000017.1"/>
</dbReference>
<dbReference type="SUPFAM" id="SSF53901">
    <property type="entry name" value="Thiolase-like"/>
    <property type="match status" value="1"/>
</dbReference>
<name>A0A1H0CGM6_ALLAB</name>
<accession>A0A1H0CGM6</accession>
<comment type="domain">
    <text evidence="9">The last Arg residue of the ACP-binding site is essential for the weak association between ACP/AcpP and FabH.</text>
</comment>
<dbReference type="InterPro" id="IPR013747">
    <property type="entry name" value="ACP_syn_III_C"/>
</dbReference>
<comment type="subcellular location">
    <subcellularLocation>
        <location evidence="9">Cytoplasm</location>
    </subcellularLocation>
</comment>
<evidence type="ECO:0000256" key="4">
    <source>
        <dbReference type="ARBA" id="ARBA00022679"/>
    </source>
</evidence>
<organism evidence="12 13">
    <name type="scientific">Allokutzneria albata</name>
    <name type="common">Kibdelosporangium albatum</name>
    <dbReference type="NCBI Taxonomy" id="211114"/>
    <lineage>
        <taxon>Bacteria</taxon>
        <taxon>Bacillati</taxon>
        <taxon>Actinomycetota</taxon>
        <taxon>Actinomycetes</taxon>
        <taxon>Pseudonocardiales</taxon>
        <taxon>Pseudonocardiaceae</taxon>
        <taxon>Allokutzneria</taxon>
    </lineage>
</organism>
<feature type="domain" description="Beta-ketoacyl-[acyl-carrier-protein] synthase III C-terminal" evidence="10">
    <location>
        <begin position="235"/>
        <end position="325"/>
    </location>
</feature>
<sequence>MTESRPLIQLPAGPGGSRLLGFGSAQGDRVVTNDDMAKIVETSDEWIRSRVGIAERRLATEEQSLHVLATEAGRAALADSGIDPSEVDTVIVATCTMSVPIPNVAARVADALGISGAGAFDLNAACAGFCYALGNASDLIRSGTARYVLVIGAERFSNWVDWQDRSTSIIFADGAGAAVVGPSDEPAIGPVSWTSRGDLSSTIGVTERNFLFQEGQSVFRWATTEVWPTAERAVERAGLKLSDVDALIPHQANLRIVETIARSLRGRGAREDMVVARDIVHSGNTSAASIPIAIDHMRKAGELSSGDVLLLVGFGAGLVSAGQVVICP</sequence>
<dbReference type="Gene3D" id="3.40.47.10">
    <property type="match status" value="2"/>
</dbReference>
<dbReference type="GO" id="GO:0006633">
    <property type="term" value="P:fatty acid biosynthetic process"/>
    <property type="evidence" value="ECO:0007669"/>
    <property type="project" value="UniProtKB-UniRule"/>
</dbReference>
<dbReference type="CDD" id="cd00830">
    <property type="entry name" value="KAS_III"/>
    <property type="match status" value="1"/>
</dbReference>